<comment type="subcellular location">
    <subcellularLocation>
        <location evidence="2">Cytoplasmic vesicle</location>
        <location evidence="2">COPII-coated vesicle membrane</location>
        <topology evidence="2">Multi-pass membrane protein</topology>
    </subcellularLocation>
    <subcellularLocation>
        <location evidence="1">Endoplasmic reticulum membrane</location>
        <topology evidence="1">Multi-pass membrane protein</topology>
    </subcellularLocation>
    <subcellularLocation>
        <location evidence="3">Golgi apparatus membrane</location>
        <topology evidence="3">Multi-pass membrane protein</topology>
    </subcellularLocation>
</comment>
<feature type="transmembrane region" description="Helical" evidence="22">
    <location>
        <begin position="396"/>
        <end position="418"/>
    </location>
</feature>
<evidence type="ECO:0000256" key="19">
    <source>
        <dbReference type="ARBA" id="ARBA00045958"/>
    </source>
</evidence>
<feature type="transmembrane region" description="Helical" evidence="22">
    <location>
        <begin position="288"/>
        <end position="313"/>
    </location>
</feature>
<evidence type="ECO:0000313" key="25">
    <source>
        <dbReference type="Proteomes" id="UP001162156"/>
    </source>
</evidence>
<dbReference type="Proteomes" id="UP001162156">
    <property type="component" value="Unassembled WGS sequence"/>
</dbReference>
<evidence type="ECO:0000256" key="9">
    <source>
        <dbReference type="ARBA" id="ARBA00022737"/>
    </source>
</evidence>
<dbReference type="SUPFAM" id="SSF50978">
    <property type="entry name" value="WD40 repeat-like"/>
    <property type="match status" value="1"/>
</dbReference>
<feature type="repeat" description="WD" evidence="20">
    <location>
        <begin position="1140"/>
        <end position="1179"/>
    </location>
</feature>
<evidence type="ECO:0000256" key="18">
    <source>
        <dbReference type="ARBA" id="ARBA00023221"/>
    </source>
</evidence>
<evidence type="ECO:0000256" key="16">
    <source>
        <dbReference type="ARBA" id="ARBA00023166"/>
    </source>
</evidence>
<feature type="transmembrane region" description="Helical" evidence="22">
    <location>
        <begin position="26"/>
        <end position="52"/>
    </location>
</feature>
<keyword evidence="16" id="KW-1207">Sterol metabolism</keyword>
<feature type="domain" description="SSD" evidence="23">
    <location>
        <begin position="259"/>
        <end position="418"/>
    </location>
</feature>
<evidence type="ECO:0000256" key="7">
    <source>
        <dbReference type="ARBA" id="ARBA00022574"/>
    </source>
</evidence>
<dbReference type="GO" id="GO:0032936">
    <property type="term" value="C:SREBP-SCAP complex"/>
    <property type="evidence" value="ECO:0007669"/>
    <property type="project" value="TreeGrafter"/>
</dbReference>
<dbReference type="GO" id="GO:0032934">
    <property type="term" value="F:sterol binding"/>
    <property type="evidence" value="ECO:0007669"/>
    <property type="project" value="InterPro"/>
</dbReference>
<dbReference type="GO" id="GO:0008203">
    <property type="term" value="P:cholesterol metabolic process"/>
    <property type="evidence" value="ECO:0007669"/>
    <property type="project" value="UniProtKB-KW"/>
</dbReference>
<dbReference type="Pfam" id="PF12349">
    <property type="entry name" value="Sterol-sensing"/>
    <property type="match status" value="1"/>
</dbReference>
<dbReference type="PANTHER" id="PTHR46378:SF1">
    <property type="entry name" value="STEROL REGULATORY ELEMENT-BINDING PROTEIN CLEAVAGE-ACTIVATING PROTEIN"/>
    <property type="match status" value="1"/>
</dbReference>
<protein>
    <recommendedName>
        <fullName evidence="5">Sterol regulatory element-binding protein cleavage-activating protein</fullName>
    </recommendedName>
</protein>
<dbReference type="EMBL" id="JANEYF010005793">
    <property type="protein sequence ID" value="KAJ8926743.1"/>
    <property type="molecule type" value="Genomic_DNA"/>
</dbReference>
<dbReference type="PROSITE" id="PS50156">
    <property type="entry name" value="SSD"/>
    <property type="match status" value="1"/>
</dbReference>
<reference evidence="24" key="1">
    <citation type="journal article" date="2023" name="Insect Mol. Biol.">
        <title>Genome sequencing provides insights into the evolution of gene families encoding plant cell wall-degrading enzymes in longhorned beetles.</title>
        <authorList>
            <person name="Shin N.R."/>
            <person name="Okamura Y."/>
            <person name="Kirsch R."/>
            <person name="Pauchet Y."/>
        </authorList>
    </citation>
    <scope>NUCLEOTIDE SEQUENCE</scope>
    <source>
        <strain evidence="24">RBIC_L_NR</strain>
    </source>
</reference>
<dbReference type="Pfam" id="PF24006">
    <property type="entry name" value="SCAP_N"/>
    <property type="match status" value="1"/>
</dbReference>
<evidence type="ECO:0000313" key="24">
    <source>
        <dbReference type="EMBL" id="KAJ8926743.1"/>
    </source>
</evidence>
<keyword evidence="14" id="KW-0446">Lipid-binding</keyword>
<dbReference type="PROSITE" id="PS50082">
    <property type="entry name" value="WD_REPEATS_2"/>
    <property type="match status" value="2"/>
</dbReference>
<keyword evidence="11 22" id="KW-1133">Transmembrane helix</keyword>
<evidence type="ECO:0000256" key="4">
    <source>
        <dbReference type="ARBA" id="ARBA00007410"/>
    </source>
</evidence>
<evidence type="ECO:0000256" key="1">
    <source>
        <dbReference type="ARBA" id="ARBA00004477"/>
    </source>
</evidence>
<keyword evidence="13" id="KW-0443">Lipid metabolism</keyword>
<dbReference type="GO" id="GO:0012507">
    <property type="term" value="C:ER to Golgi transport vesicle membrane"/>
    <property type="evidence" value="ECO:0007669"/>
    <property type="project" value="UniProtKB-SubCell"/>
</dbReference>
<dbReference type="InterPro" id="IPR036322">
    <property type="entry name" value="WD40_repeat_dom_sf"/>
</dbReference>
<evidence type="ECO:0000256" key="6">
    <source>
        <dbReference type="ARBA" id="ARBA00022548"/>
    </source>
</evidence>
<dbReference type="GO" id="GO:0005789">
    <property type="term" value="C:endoplasmic reticulum membrane"/>
    <property type="evidence" value="ECO:0007669"/>
    <property type="project" value="UniProtKB-SubCell"/>
</dbReference>
<evidence type="ECO:0000256" key="5">
    <source>
        <dbReference type="ARBA" id="ARBA00019541"/>
    </source>
</evidence>
<dbReference type="InterPro" id="IPR030225">
    <property type="entry name" value="SCAP"/>
</dbReference>
<dbReference type="AlphaFoldDB" id="A0AAV8WKA7"/>
<feature type="transmembrane region" description="Helical" evidence="22">
    <location>
        <begin position="499"/>
        <end position="517"/>
    </location>
</feature>
<comment type="caution">
    <text evidence="24">The sequence shown here is derived from an EMBL/GenBank/DDBJ whole genome shotgun (WGS) entry which is preliminary data.</text>
</comment>
<feature type="region of interest" description="Disordered" evidence="21">
    <location>
        <begin position="877"/>
        <end position="901"/>
    </location>
</feature>
<evidence type="ECO:0000256" key="17">
    <source>
        <dbReference type="ARBA" id="ARBA00023180"/>
    </source>
</evidence>
<keyword evidence="12" id="KW-0333">Golgi apparatus</keyword>
<accession>A0AAV8WKA7</accession>
<keyword evidence="15 22" id="KW-0472">Membrane</keyword>
<evidence type="ECO:0000256" key="8">
    <source>
        <dbReference type="ARBA" id="ARBA00022692"/>
    </source>
</evidence>
<dbReference type="InterPro" id="IPR053958">
    <property type="entry name" value="HMGCR/SNAP/NPC1-like_SSD"/>
</dbReference>
<dbReference type="SMART" id="SM00320">
    <property type="entry name" value="WD40"/>
    <property type="match status" value="5"/>
</dbReference>
<keyword evidence="10" id="KW-0256">Endoplasmic reticulum</keyword>
<sequence length="1261" mass="143659">MVPRGEEPRQRGASGKSSSLEEKVGTFYYTLGLFCVTYPISVLVFAIFVVVVSCDGIQPFCYVQQVVLRVGVLPWESDLTLGDAFRAPLYEAFKLLEVVRNYQDRESSKTLGHVCLHIEAIKRSIEKDHLNVLPQYSCLVLSPANFWHQDVQQFSQDSSILTTIFNHHSFQKGTTSVAEMLFGMHIFDTGIKRYPIRNRQRIIQYAITLFFKEYDEEFIDGLREKLTTLYPLHQNNSKTLGILDNTVLIQYPGEINYFELVPICLSYVLLFLYYYFSVRKIELIKSKLGMAFTATFTVFCSLTMTIGICFFFGLTLNFEGGKGIFPYLAILVGLENVLVLTKSVVSTPLHLDVKIRNAQGLSKEGWSITKNLLLEITIFTFGLFTFVPAIQEFCIFAIVGLITDFFLQMFFFLTILGIDISRMVNSIETTNQNFRNGLYQNQNIFDKSAFKIKGMNRSKSHPRLSSFPTNIVAGQVQGAQEKKIPKRVRLFNIWARTRFFQRSFMLLMVTWICMIVYNSDIINQYILNTVLEEKHESHSNMDNYSSIKLFPLLNTNNSIQVNYVTYNPLDIEYQQNQTQDIDRLKHSDYAPWLKLSSRHWPTILKKYNMSLSGQVIAVLPNIKLSHVVRPDQAVLLRNPDENYGDKFQWQALAAALDPIDFSDTESAGSTIPQAEQPFYPTSPMEILLTTILCLISVLVLAYTFVVLYRCVCSRNYAEWRASWFNEKTEESADDQVLLEAIPVALEGHQQEIECIATDGTNIVSACLGGQLKVWDNNTGELLAQIDRKSYFVDDKTQDLITEFDDTLSDYESGSPPSRDESFPRLLNKINTDFSHVSDNSLSFSTDSKYDFNKSYRYFYFNHNYDVKPRKRYDGIREDSKRNSFSERQSFSDSSKTKNCEHNSEFSFRSDSVGSNRLMYLNREWSDSGNNISANRLSPIWCMDYLDNLIVIGCADGRIEFWEGTLGKLKCIFEDGTESGISNIKVVGAKVIAARLCGTLELFQLQTFNQGRPIDWNFTCAYRRTHVRTGSVGSISERNFSNQTDCDEDLRCIKILSVKAHQQPVTCLDCEGGRILSGSQDHTLKVFKLDDGTPLYTLHGHCGPITCLFIDRISPATSGSGSQDGMLCVWDLLTGTCMYNIQAHDGSITSLTYSASYVISLGADDRLCVWERFQGHLLNTIYVSQTFSSHVLMLAQHLVVTGRSGGLVIWDVRTGECVRTIMLGRSPFVFINQLILLRDAVLCDYGKQLRIIRFPLITHKFD</sequence>
<keyword evidence="17" id="KW-0325">Glycoprotein</keyword>
<keyword evidence="18" id="KW-0753">Steroid metabolism</keyword>
<keyword evidence="6" id="KW-0153">Cholesterol metabolism</keyword>
<dbReference type="Pfam" id="PF24017">
    <property type="entry name" value="Beta-prop_SCAP"/>
    <property type="match status" value="1"/>
</dbReference>
<dbReference type="InterPro" id="IPR000731">
    <property type="entry name" value="SSD"/>
</dbReference>
<evidence type="ECO:0000256" key="22">
    <source>
        <dbReference type="SAM" id="Phobius"/>
    </source>
</evidence>
<dbReference type="InterPro" id="IPR001680">
    <property type="entry name" value="WD40_rpt"/>
</dbReference>
<dbReference type="InterPro" id="IPR057042">
    <property type="entry name" value="Beta-prop_SCAP"/>
</dbReference>
<dbReference type="GO" id="GO:0000139">
    <property type="term" value="C:Golgi membrane"/>
    <property type="evidence" value="ECO:0007669"/>
    <property type="project" value="UniProtKB-SubCell"/>
</dbReference>
<dbReference type="SUPFAM" id="SSF82866">
    <property type="entry name" value="Multidrug efflux transporter AcrB transmembrane domain"/>
    <property type="match status" value="1"/>
</dbReference>
<keyword evidence="8 22" id="KW-0812">Transmembrane</keyword>
<dbReference type="InterPro" id="IPR057041">
    <property type="entry name" value="SCAP_N"/>
</dbReference>
<dbReference type="Gene3D" id="2.130.10.10">
    <property type="entry name" value="YVTN repeat-like/Quinoprotein amine dehydrogenase"/>
    <property type="match status" value="2"/>
</dbReference>
<evidence type="ECO:0000256" key="20">
    <source>
        <dbReference type="PROSITE-ProRule" id="PRU00221"/>
    </source>
</evidence>
<organism evidence="24 25">
    <name type="scientific">Rhamnusium bicolor</name>
    <dbReference type="NCBI Taxonomy" id="1586634"/>
    <lineage>
        <taxon>Eukaryota</taxon>
        <taxon>Metazoa</taxon>
        <taxon>Ecdysozoa</taxon>
        <taxon>Arthropoda</taxon>
        <taxon>Hexapoda</taxon>
        <taxon>Insecta</taxon>
        <taxon>Pterygota</taxon>
        <taxon>Neoptera</taxon>
        <taxon>Endopterygota</taxon>
        <taxon>Coleoptera</taxon>
        <taxon>Polyphaga</taxon>
        <taxon>Cucujiformia</taxon>
        <taxon>Chrysomeloidea</taxon>
        <taxon>Cerambycidae</taxon>
        <taxon>Lepturinae</taxon>
        <taxon>Rhagiini</taxon>
        <taxon>Rhamnusium</taxon>
    </lineage>
</organism>
<comment type="function">
    <text evidence="19">Escort protein required for cholesterol as well as lipid homeostasis. Regulates export of the SCAP-SREBP complex from the endoplasmic reticulum to the Golgi upon low cholesterol, thereby regulating the processing of sterol regulatory element-binding proteins (SREBPs) SREBF1/SREBP1 and SREBF2/SREBP2. At high sterol concentrations, formation of a ternary complex with INSIG (INSIG1 or INSIG2) leads to mask the ER export signal in SCAP, promoting retention of the complex in the endoplasmic reticulum. Low sterol concentrations trigger release of INSIG, a conformational change in the SSD domain of SCAP, unmasking of the ER export signal, promoting recruitment into COPII-coated vesicles and transport of the SCAP-SREBP to the Golgi: in the Golgi, SREBPs are then processed, releasing the transcription factor fragment of SREBPs from the membrane, its import into the nucleus and up-regulation of LDLR, INSIG1 and the mevalonate pathway. Binds cholesterol via its SSD domain.</text>
</comment>
<evidence type="ECO:0000256" key="2">
    <source>
        <dbReference type="ARBA" id="ARBA00004557"/>
    </source>
</evidence>
<evidence type="ECO:0000256" key="10">
    <source>
        <dbReference type="ARBA" id="ARBA00022824"/>
    </source>
</evidence>
<dbReference type="GO" id="GO:0032933">
    <property type="term" value="P:SREBP signaling pathway"/>
    <property type="evidence" value="ECO:0007669"/>
    <property type="project" value="InterPro"/>
</dbReference>
<feature type="transmembrane region" description="Helical" evidence="22">
    <location>
        <begin position="686"/>
        <end position="708"/>
    </location>
</feature>
<evidence type="ECO:0000256" key="12">
    <source>
        <dbReference type="ARBA" id="ARBA00023034"/>
    </source>
</evidence>
<feature type="repeat" description="WD" evidence="20">
    <location>
        <begin position="745"/>
        <end position="784"/>
    </location>
</feature>
<evidence type="ECO:0000256" key="13">
    <source>
        <dbReference type="ARBA" id="ARBA00023098"/>
    </source>
</evidence>
<keyword evidence="25" id="KW-1185">Reference proteome</keyword>
<dbReference type="InterPro" id="IPR015943">
    <property type="entry name" value="WD40/YVTN_repeat-like_dom_sf"/>
</dbReference>
<evidence type="ECO:0000256" key="3">
    <source>
        <dbReference type="ARBA" id="ARBA00004653"/>
    </source>
</evidence>
<keyword evidence="7 20" id="KW-0853">WD repeat</keyword>
<dbReference type="GO" id="GO:0045540">
    <property type="term" value="P:regulation of cholesterol biosynthetic process"/>
    <property type="evidence" value="ECO:0007669"/>
    <property type="project" value="TreeGrafter"/>
</dbReference>
<comment type="similarity">
    <text evidence="4">Belongs to the WD repeat SCAP family.</text>
</comment>
<evidence type="ECO:0000256" key="14">
    <source>
        <dbReference type="ARBA" id="ARBA00023121"/>
    </source>
</evidence>
<gene>
    <name evidence="24" type="ORF">NQ314_020860</name>
</gene>
<evidence type="ECO:0000256" key="21">
    <source>
        <dbReference type="SAM" id="MobiDB-lite"/>
    </source>
</evidence>
<feature type="transmembrane region" description="Helical" evidence="22">
    <location>
        <begin position="257"/>
        <end position="276"/>
    </location>
</feature>
<dbReference type="PANTHER" id="PTHR46378">
    <property type="entry name" value="STEROL REGULATORY ELEMENT-BINDING PROTEIN CLEAVAGE-ACTIVATING PROTEIN"/>
    <property type="match status" value="1"/>
</dbReference>
<evidence type="ECO:0000256" key="11">
    <source>
        <dbReference type="ARBA" id="ARBA00022989"/>
    </source>
</evidence>
<proteinExistence type="inferred from homology"/>
<feature type="transmembrane region" description="Helical" evidence="22">
    <location>
        <begin position="372"/>
        <end position="390"/>
    </location>
</feature>
<evidence type="ECO:0000256" key="15">
    <source>
        <dbReference type="ARBA" id="ARBA00023136"/>
    </source>
</evidence>
<keyword evidence="9" id="KW-0677">Repeat</keyword>
<feature type="transmembrane region" description="Helical" evidence="22">
    <location>
        <begin position="325"/>
        <end position="351"/>
    </location>
</feature>
<name>A0AAV8WKA7_9CUCU</name>
<evidence type="ECO:0000259" key="23">
    <source>
        <dbReference type="PROSITE" id="PS50156"/>
    </source>
</evidence>